<evidence type="ECO:0000256" key="5">
    <source>
        <dbReference type="PROSITE-ProRule" id="PRU01248"/>
    </source>
</evidence>
<comment type="similarity">
    <text evidence="1">Belongs to the 'phage' integrase family.</text>
</comment>
<evidence type="ECO:0000256" key="3">
    <source>
        <dbReference type="ARBA" id="ARBA00023125"/>
    </source>
</evidence>
<dbReference type="GO" id="GO:0006310">
    <property type="term" value="P:DNA recombination"/>
    <property type="evidence" value="ECO:0007669"/>
    <property type="project" value="UniProtKB-KW"/>
</dbReference>
<dbReference type="GO" id="GO:0003677">
    <property type="term" value="F:DNA binding"/>
    <property type="evidence" value="ECO:0007669"/>
    <property type="project" value="UniProtKB-UniRule"/>
</dbReference>
<name>A0A2H1J282_9MICO</name>
<dbReference type="GO" id="GO:0015074">
    <property type="term" value="P:DNA integration"/>
    <property type="evidence" value="ECO:0007669"/>
    <property type="project" value="UniProtKB-KW"/>
</dbReference>
<dbReference type="EMBL" id="FXZD01000003">
    <property type="protein sequence ID" value="SMX81565.1"/>
    <property type="molecule type" value="Genomic_DNA"/>
</dbReference>
<dbReference type="InterPro" id="IPR050090">
    <property type="entry name" value="Tyrosine_recombinase_XerCD"/>
</dbReference>
<organism evidence="8 9">
    <name type="scientific">Brevibacterium antiquum CNRZ 918</name>
    <dbReference type="NCBI Taxonomy" id="1255637"/>
    <lineage>
        <taxon>Bacteria</taxon>
        <taxon>Bacillati</taxon>
        <taxon>Actinomycetota</taxon>
        <taxon>Actinomycetes</taxon>
        <taxon>Micrococcales</taxon>
        <taxon>Brevibacteriaceae</taxon>
        <taxon>Brevibacterium</taxon>
    </lineage>
</organism>
<protein>
    <submittedName>
        <fullName evidence="8">Site-specific recombinase XerD</fullName>
    </submittedName>
</protein>
<proteinExistence type="inferred from homology"/>
<feature type="domain" description="Tyr recombinase" evidence="6">
    <location>
        <begin position="187"/>
        <end position="384"/>
    </location>
</feature>
<dbReference type="PANTHER" id="PTHR30349">
    <property type="entry name" value="PHAGE INTEGRASE-RELATED"/>
    <property type="match status" value="1"/>
</dbReference>
<dbReference type="Pfam" id="PF00589">
    <property type="entry name" value="Phage_integrase"/>
    <property type="match status" value="1"/>
</dbReference>
<keyword evidence="4" id="KW-0233">DNA recombination</keyword>
<dbReference type="OrthoDB" id="1822491at2"/>
<dbReference type="InterPro" id="IPR004107">
    <property type="entry name" value="Integrase_SAM-like_N"/>
</dbReference>
<dbReference type="SUPFAM" id="SSF56349">
    <property type="entry name" value="DNA breaking-rejoining enzymes"/>
    <property type="match status" value="1"/>
</dbReference>
<dbReference type="InterPro" id="IPR013762">
    <property type="entry name" value="Integrase-like_cat_sf"/>
</dbReference>
<dbReference type="Gene3D" id="1.10.443.10">
    <property type="entry name" value="Intergrase catalytic core"/>
    <property type="match status" value="1"/>
</dbReference>
<evidence type="ECO:0000256" key="1">
    <source>
        <dbReference type="ARBA" id="ARBA00008857"/>
    </source>
</evidence>
<dbReference type="AlphaFoldDB" id="A0A2H1J282"/>
<dbReference type="CDD" id="cd01189">
    <property type="entry name" value="INT_ICEBs1_C_like"/>
    <property type="match status" value="1"/>
</dbReference>
<evidence type="ECO:0000313" key="9">
    <source>
        <dbReference type="Proteomes" id="UP000234433"/>
    </source>
</evidence>
<dbReference type="Proteomes" id="UP000234433">
    <property type="component" value="Unassembled WGS sequence"/>
</dbReference>
<evidence type="ECO:0000256" key="4">
    <source>
        <dbReference type="ARBA" id="ARBA00023172"/>
    </source>
</evidence>
<keyword evidence="3 5" id="KW-0238">DNA-binding</keyword>
<dbReference type="Gene3D" id="1.10.150.130">
    <property type="match status" value="1"/>
</dbReference>
<dbReference type="InterPro" id="IPR011010">
    <property type="entry name" value="DNA_brk_join_enz"/>
</dbReference>
<dbReference type="InterPro" id="IPR010998">
    <property type="entry name" value="Integrase_recombinase_N"/>
</dbReference>
<evidence type="ECO:0000313" key="8">
    <source>
        <dbReference type="EMBL" id="SMX81565.1"/>
    </source>
</evidence>
<feature type="domain" description="Core-binding (CB)" evidence="7">
    <location>
        <begin position="82"/>
        <end position="166"/>
    </location>
</feature>
<dbReference type="RefSeq" id="WP_101619509.1">
    <property type="nucleotide sequence ID" value="NZ_FXZD01000003.1"/>
</dbReference>
<keyword evidence="2" id="KW-0229">DNA integration</keyword>
<sequence>MAKVSRRCGCRDEQGKQYGAKCPKRKNYRHGTWGFRLSAGVDETGKRRYVTDFSYPTAEDAENALGKVQRQLKRKAYSFERTTVKDYLEGWVEARERRGELKASTVRMYRSYIRNDIVPALGSLELRKVARADVSGFIEDMRDEGRGATTIRRIHATLSSAFADAVSNGQMPDNPCNSVTLPKVSKSRVNVWGQDEATKFLEAAQGHRLGTLFEVAILTGMRRGELCGLRWQDVDLVDRTITVNTQLVQVGKSVVENSAKTEAGARVVALSDRLVGALMEWKIRQDGEREEWAEAYEDSGRVFTYENGTQLRPGYPSSALKTLLAKHDLLPLKFHGLRHQFASILLESDVPLALVSKMMGHSTTAITSDLYGHMVKGTAHRVADAASAWFEPRVQDSPAS</sequence>
<evidence type="ECO:0000259" key="7">
    <source>
        <dbReference type="PROSITE" id="PS51900"/>
    </source>
</evidence>
<dbReference type="PROSITE" id="PS51900">
    <property type="entry name" value="CB"/>
    <property type="match status" value="1"/>
</dbReference>
<dbReference type="InterPro" id="IPR044068">
    <property type="entry name" value="CB"/>
</dbReference>
<reference evidence="8 9" key="1">
    <citation type="submission" date="2017-03" db="EMBL/GenBank/DDBJ databases">
        <authorList>
            <person name="Afonso C.L."/>
            <person name="Miller P.J."/>
            <person name="Scott M.A."/>
            <person name="Spackman E."/>
            <person name="Goraichik I."/>
            <person name="Dimitrov K.M."/>
            <person name="Suarez D.L."/>
            <person name="Swayne D.E."/>
        </authorList>
    </citation>
    <scope>NUCLEOTIDE SEQUENCE [LARGE SCALE GENOMIC DNA]</scope>
    <source>
        <strain evidence="8 9">CNRZ 918</strain>
    </source>
</reference>
<gene>
    <name evidence="8" type="ORF">BANT918_01351</name>
</gene>
<evidence type="ECO:0000256" key="2">
    <source>
        <dbReference type="ARBA" id="ARBA00022908"/>
    </source>
</evidence>
<accession>A0A2H1J282</accession>
<dbReference type="InterPro" id="IPR002104">
    <property type="entry name" value="Integrase_catalytic"/>
</dbReference>
<evidence type="ECO:0000259" key="6">
    <source>
        <dbReference type="PROSITE" id="PS51898"/>
    </source>
</evidence>
<dbReference type="PANTHER" id="PTHR30349:SF64">
    <property type="entry name" value="PROPHAGE INTEGRASE INTD-RELATED"/>
    <property type="match status" value="1"/>
</dbReference>
<dbReference type="PROSITE" id="PS51898">
    <property type="entry name" value="TYR_RECOMBINASE"/>
    <property type="match status" value="1"/>
</dbReference>
<dbReference type="Pfam" id="PF14659">
    <property type="entry name" value="Phage_int_SAM_3"/>
    <property type="match status" value="1"/>
</dbReference>